<keyword evidence="3 11" id="KW-1134">Transmembrane beta strand</keyword>
<evidence type="ECO:0000256" key="12">
    <source>
        <dbReference type="RuleBase" id="RU003357"/>
    </source>
</evidence>
<accession>A0A6T9XVR9</accession>
<dbReference type="Gene3D" id="2.40.170.20">
    <property type="entry name" value="TonB-dependent receptor, beta-barrel domain"/>
    <property type="match status" value="1"/>
</dbReference>
<feature type="domain" description="TonB-dependent receptor plug" evidence="14">
    <location>
        <begin position="97"/>
        <end position="208"/>
    </location>
</feature>
<evidence type="ECO:0000256" key="7">
    <source>
        <dbReference type="ARBA" id="ARBA00023065"/>
    </source>
</evidence>
<keyword evidence="5 11" id="KW-0812">Transmembrane</keyword>
<organism evidence="15 16">
    <name type="scientific">Alteromonas macleodii</name>
    <name type="common">Pseudoalteromonas macleodii</name>
    <dbReference type="NCBI Taxonomy" id="28108"/>
    <lineage>
        <taxon>Bacteria</taxon>
        <taxon>Pseudomonadati</taxon>
        <taxon>Pseudomonadota</taxon>
        <taxon>Gammaproteobacteria</taxon>
        <taxon>Alteromonadales</taxon>
        <taxon>Alteromonadaceae</taxon>
        <taxon>Alteromonas/Salinimonas group</taxon>
        <taxon>Alteromonas</taxon>
    </lineage>
</organism>
<dbReference type="Pfam" id="PF00593">
    <property type="entry name" value="TonB_dep_Rec_b-barrel"/>
    <property type="match status" value="1"/>
</dbReference>
<dbReference type="Proteomes" id="UP000509458">
    <property type="component" value="Chromosome"/>
</dbReference>
<reference evidence="15 16" key="1">
    <citation type="submission" date="2020-06" db="EMBL/GenBank/DDBJ databases">
        <authorList>
            <person name="Duchaud E."/>
        </authorList>
    </citation>
    <scope>NUCLEOTIDE SEQUENCE [LARGE SCALE GENOMIC DNA]</scope>
    <source>
        <strain evidence="15">Alteromonas fortis</strain>
    </source>
</reference>
<name>A0A6T9XVR9_ALTMA</name>
<evidence type="ECO:0000256" key="4">
    <source>
        <dbReference type="ARBA" id="ARBA00022496"/>
    </source>
</evidence>
<evidence type="ECO:0000256" key="11">
    <source>
        <dbReference type="PROSITE-ProRule" id="PRU01360"/>
    </source>
</evidence>
<dbReference type="SUPFAM" id="SSF56935">
    <property type="entry name" value="Porins"/>
    <property type="match status" value="1"/>
</dbReference>
<proteinExistence type="inferred from homology"/>
<dbReference type="PROSITE" id="PS52016">
    <property type="entry name" value="TONB_DEPENDENT_REC_3"/>
    <property type="match status" value="1"/>
</dbReference>
<dbReference type="GO" id="GO:0009279">
    <property type="term" value="C:cell outer membrane"/>
    <property type="evidence" value="ECO:0007669"/>
    <property type="project" value="UniProtKB-SubCell"/>
</dbReference>
<evidence type="ECO:0000313" key="15">
    <source>
        <dbReference type="EMBL" id="CAB9492825.1"/>
    </source>
</evidence>
<evidence type="ECO:0000256" key="8">
    <source>
        <dbReference type="ARBA" id="ARBA00023077"/>
    </source>
</evidence>
<keyword evidence="15" id="KW-0675">Receptor</keyword>
<dbReference type="EMBL" id="LR812090">
    <property type="protein sequence ID" value="CAB9492825.1"/>
    <property type="molecule type" value="Genomic_DNA"/>
</dbReference>
<sequence>MKCKTPYTTKVEIFISQHIEKANIFCHITPLPNNKIETTTLDGLMFKIKKPSFRRSTLSVAVMGLLSSGAIAQDTQQADDDDFEQIIVTATKRAESIEDIPFSINAQTQRDFERSGAGNLEDVARNVASVSIQNLGPGQSQVSMRGVSAGQIVRDQPGVKEQVGVYLDESVISLSLFTPDLDLFDLNRIETLRGPQGTLFGSGSIGGTLRYITNQPELDTFEGKFEANLNSVTDGGVGGHVKGMVNVPISDTVAMRAVVYRTDYAGFIDALGENGAFREDVNDGDRTGGRVAFVIAPNDKLTITPRLIYQELEMNGFNREEVYNVFANPYTTTRPAIQLGEREQYLLLEEGFTDETLIADITAEYQADVADFTFVYSYTDRDILVSRDASALSGSVSIDLGFPDEAVLLPSNLLDRTEVEQDTFELRAASNDDGALDWLVGAFYSSTERVYDQSLPTPGYDAFTDATLGEGTSAAVSNGFEADSPYNAYLPYDLKQLAVFGEVNYQVNDDFKMTVGSRFYDYEEERQFISGGLFANGDNQTDSTESDGFTSRVIGQYSLNENVNLNAQVSQGFRLGGVNDPLNRSLCTDQDEAIFGSFQDYDDEKLTNYEIGMKSSGRGWTANVSAFYNDIEDLQVTLDAGSCSSRVSFNVPEAHTQGIEFELTRQFTDQLFFSLTGSIIEAEFDSTVVDGDGAVLGGVEDGNRLASVPEESFAIAFTYDLAQPLFSSNSTYFQGSYQYVGDRITQPSDQVAGAGTFTSGLAFGGATGTETTELDLLLDDYGTMNMSFGLTYDDYEILLYANNLFDENAQLSFDRERGGRARLGFTVNQPRTVGATFRYFFQ</sequence>
<keyword evidence="9 11" id="KW-0472">Membrane</keyword>
<keyword evidence="6" id="KW-0408">Iron</keyword>
<evidence type="ECO:0000256" key="6">
    <source>
        <dbReference type="ARBA" id="ARBA00023004"/>
    </source>
</evidence>
<dbReference type="InterPro" id="IPR039426">
    <property type="entry name" value="TonB-dep_rcpt-like"/>
</dbReference>
<evidence type="ECO:0000313" key="16">
    <source>
        <dbReference type="Proteomes" id="UP000509458"/>
    </source>
</evidence>
<dbReference type="InterPro" id="IPR036942">
    <property type="entry name" value="Beta-barrel_TonB_sf"/>
</dbReference>
<evidence type="ECO:0000256" key="1">
    <source>
        <dbReference type="ARBA" id="ARBA00004571"/>
    </source>
</evidence>
<keyword evidence="2 11" id="KW-0813">Transport</keyword>
<evidence type="ECO:0000256" key="10">
    <source>
        <dbReference type="ARBA" id="ARBA00023237"/>
    </source>
</evidence>
<keyword evidence="7" id="KW-0406">Ion transport</keyword>
<dbReference type="PANTHER" id="PTHR32552:SF81">
    <property type="entry name" value="TONB-DEPENDENT OUTER MEMBRANE RECEPTOR"/>
    <property type="match status" value="1"/>
</dbReference>
<evidence type="ECO:0000259" key="14">
    <source>
        <dbReference type="Pfam" id="PF07715"/>
    </source>
</evidence>
<keyword evidence="4" id="KW-0410">Iron transport</keyword>
<comment type="subcellular location">
    <subcellularLocation>
        <location evidence="1 11">Cell outer membrane</location>
        <topology evidence="1 11">Multi-pass membrane protein</topology>
    </subcellularLocation>
</comment>
<evidence type="ECO:0000259" key="13">
    <source>
        <dbReference type="Pfam" id="PF00593"/>
    </source>
</evidence>
<evidence type="ECO:0000256" key="5">
    <source>
        <dbReference type="ARBA" id="ARBA00022692"/>
    </source>
</evidence>
<dbReference type="AlphaFoldDB" id="A0A6T9XVR9"/>
<keyword evidence="8 12" id="KW-0798">TonB box</keyword>
<evidence type="ECO:0000256" key="3">
    <source>
        <dbReference type="ARBA" id="ARBA00022452"/>
    </source>
</evidence>
<evidence type="ECO:0000256" key="2">
    <source>
        <dbReference type="ARBA" id="ARBA00022448"/>
    </source>
</evidence>
<comment type="similarity">
    <text evidence="11 12">Belongs to the TonB-dependent receptor family.</text>
</comment>
<keyword evidence="10 11" id="KW-0998">Cell outer membrane</keyword>
<evidence type="ECO:0000256" key="9">
    <source>
        <dbReference type="ARBA" id="ARBA00023136"/>
    </source>
</evidence>
<dbReference type="PANTHER" id="PTHR32552">
    <property type="entry name" value="FERRICHROME IRON RECEPTOR-RELATED"/>
    <property type="match status" value="1"/>
</dbReference>
<dbReference type="InterPro" id="IPR000531">
    <property type="entry name" value="Beta-barrel_TonB"/>
</dbReference>
<dbReference type="Pfam" id="PF07715">
    <property type="entry name" value="Plug"/>
    <property type="match status" value="1"/>
</dbReference>
<protein>
    <submittedName>
        <fullName evidence="15">TonB-dependent receptor</fullName>
    </submittedName>
</protein>
<gene>
    <name evidence="15" type="ORF">ALFOR1_20273</name>
</gene>
<feature type="domain" description="TonB-dependent receptor-like beta-barrel" evidence="13">
    <location>
        <begin position="351"/>
        <end position="804"/>
    </location>
</feature>
<dbReference type="InterPro" id="IPR012910">
    <property type="entry name" value="Plug_dom"/>
</dbReference>
<dbReference type="GO" id="GO:0006826">
    <property type="term" value="P:iron ion transport"/>
    <property type="evidence" value="ECO:0007669"/>
    <property type="project" value="UniProtKB-KW"/>
</dbReference>